<dbReference type="Pfam" id="PF06250">
    <property type="entry name" value="YhcG_C"/>
    <property type="match status" value="1"/>
</dbReference>
<evidence type="ECO:0000259" key="2">
    <source>
        <dbReference type="Pfam" id="PF06250"/>
    </source>
</evidence>
<feature type="domain" description="YhcG N-terminal" evidence="3">
    <location>
        <begin position="24"/>
        <end position="157"/>
    </location>
</feature>
<name>A0A0N8KQW4_9EURY</name>
<dbReference type="Gene3D" id="3.40.1350.10">
    <property type="match status" value="1"/>
</dbReference>
<dbReference type="PANTHER" id="PTHR30547">
    <property type="entry name" value="UNCHARACTERIZED PROTEIN YHCG-RELATED"/>
    <property type="match status" value="1"/>
</dbReference>
<keyword evidence="1" id="KW-0175">Coiled coil</keyword>
<proteinExistence type="predicted"/>
<accession>A0A0N8KQW4</accession>
<dbReference type="InterPro" id="IPR009362">
    <property type="entry name" value="YhcG_C"/>
</dbReference>
<evidence type="ECO:0000313" key="5">
    <source>
        <dbReference type="Proteomes" id="UP000050360"/>
    </source>
</evidence>
<evidence type="ECO:0000256" key="1">
    <source>
        <dbReference type="SAM" id="Coils"/>
    </source>
</evidence>
<dbReference type="GO" id="GO:0003676">
    <property type="term" value="F:nucleic acid binding"/>
    <property type="evidence" value="ECO:0007669"/>
    <property type="project" value="InterPro"/>
</dbReference>
<dbReference type="Proteomes" id="UP000050360">
    <property type="component" value="Unassembled WGS sequence"/>
</dbReference>
<evidence type="ECO:0008006" key="6">
    <source>
        <dbReference type="Google" id="ProtNLM"/>
    </source>
</evidence>
<feature type="domain" description="YhcG PDDEXK nuclease" evidence="2">
    <location>
        <begin position="182"/>
        <end position="336"/>
    </location>
</feature>
<evidence type="ECO:0000259" key="3">
    <source>
        <dbReference type="Pfam" id="PF17761"/>
    </source>
</evidence>
<dbReference type="Pfam" id="PF17761">
    <property type="entry name" value="DUF1016_N"/>
    <property type="match status" value="1"/>
</dbReference>
<dbReference type="InterPro" id="IPR011856">
    <property type="entry name" value="tRNA_endonuc-like_dom_sf"/>
</dbReference>
<sequence length="361" mass="42738">MNLNPRKNKISKTIPSVDSTYKSIRQILEKARSAVYRSINFAMVLAYWNIGKVIVDEEQHGKERAEYGKALIKELSLRLTKEYGKGFDETNLRNIRQFYLTFPNCDALRRELTWTHYRLLLRIEKEDARNFYMLETVEGNWSTRELERQIGSLLYERIALSKNKDKVKELSTRGHVVQKPEDIIKDPYVLEFLNLRDSRDFMESDLEQGLINKLQEFLLELGKGFAFVARQKRITIDGDHFYIDLVFYNYLLRCFLLIDLKIGKLTHKDIGQMDFYVRYFEQEMKQESDNPTIGLILCSHKNEAMVKYTLLENSNRIFASKYKLYLPSEEELKEELEREKQLLELELKEIKRDRKLLGGAG</sequence>
<dbReference type="PANTHER" id="PTHR30547:SF5">
    <property type="entry name" value="NUCLEASE YHCG-RELATED"/>
    <property type="match status" value="1"/>
</dbReference>
<reference evidence="4 5" key="1">
    <citation type="submission" date="2015-09" db="EMBL/GenBank/DDBJ databases">
        <title>A metagenomics-based metabolic model of nitrate-dependent anaerobic oxidation of methane by Methanoperedens-like archaea.</title>
        <authorList>
            <person name="Arshad A."/>
            <person name="Speth D.R."/>
            <person name="De Graaf R.M."/>
            <person name="Op Den Camp H.J."/>
            <person name="Jetten M.S."/>
            <person name="Welte C.U."/>
        </authorList>
    </citation>
    <scope>NUCLEOTIDE SEQUENCE [LARGE SCALE GENOMIC DNA]</scope>
</reference>
<feature type="coiled-coil region" evidence="1">
    <location>
        <begin position="326"/>
        <end position="353"/>
    </location>
</feature>
<dbReference type="AlphaFoldDB" id="A0A0N8KQW4"/>
<gene>
    <name evidence="4" type="ORF">MPEBLZ_02170</name>
</gene>
<comment type="caution">
    <text evidence="4">The sequence shown here is derived from an EMBL/GenBank/DDBJ whole genome shotgun (WGS) entry which is preliminary data.</text>
</comment>
<dbReference type="InterPro" id="IPR041527">
    <property type="entry name" value="YhcG_N"/>
</dbReference>
<dbReference type="EMBL" id="LKCM01000166">
    <property type="protein sequence ID" value="KPQ43266.1"/>
    <property type="molecule type" value="Genomic_DNA"/>
</dbReference>
<dbReference type="InterPro" id="IPR053148">
    <property type="entry name" value="PD-DEXK-like_domain"/>
</dbReference>
<dbReference type="PATRIC" id="fig|1719120.3.peg.2373"/>
<protein>
    <recommendedName>
        <fullName evidence="6">Cytoplasmic protein</fullName>
    </recommendedName>
</protein>
<evidence type="ECO:0000313" key="4">
    <source>
        <dbReference type="EMBL" id="KPQ43266.1"/>
    </source>
</evidence>
<organism evidence="4 5">
    <name type="scientific">Candidatus Methanoperedens nitratireducens</name>
    <dbReference type="NCBI Taxonomy" id="1392998"/>
    <lineage>
        <taxon>Archaea</taxon>
        <taxon>Methanobacteriati</taxon>
        <taxon>Methanobacteriota</taxon>
        <taxon>Stenosarchaea group</taxon>
        <taxon>Methanomicrobia</taxon>
        <taxon>Methanosarcinales</taxon>
        <taxon>ANME-2 cluster</taxon>
        <taxon>Candidatus Methanoperedentaceae</taxon>
        <taxon>Candidatus Methanoperedens</taxon>
    </lineage>
</organism>